<dbReference type="eggNOG" id="KOG1634">
    <property type="taxonomic scope" value="Eukaryota"/>
</dbReference>
<keyword evidence="1" id="KW-0479">Metal-binding</keyword>
<dbReference type="SMART" id="SM00510">
    <property type="entry name" value="TFS2M"/>
    <property type="match status" value="1"/>
</dbReference>
<dbReference type="RefSeq" id="XP_002176856.1">
    <property type="nucleotide sequence ID" value="XM_002176820.1"/>
</dbReference>
<dbReference type="GeneID" id="7196833"/>
<dbReference type="PANTHER" id="PTHR11477:SF0">
    <property type="entry name" value="IP08861P-RELATED"/>
    <property type="match status" value="1"/>
</dbReference>
<feature type="region of interest" description="Disordered" evidence="5">
    <location>
        <begin position="1251"/>
        <end position="1270"/>
    </location>
</feature>
<keyword evidence="8" id="KW-1185">Reference proteome</keyword>
<dbReference type="PANTHER" id="PTHR11477">
    <property type="entry name" value="TRANSCRIPTION FACTOR S-II ZINC FINGER DOMAIN-CONTAINING PROTEIN"/>
    <property type="match status" value="1"/>
</dbReference>
<dbReference type="PROSITE" id="PS51321">
    <property type="entry name" value="TFIIS_CENTRAL"/>
    <property type="match status" value="1"/>
</dbReference>
<reference evidence="7 8" key="1">
    <citation type="journal article" date="2008" name="Nature">
        <title>The Phaeodactylum genome reveals the evolutionary history of diatom genomes.</title>
        <authorList>
            <person name="Bowler C."/>
            <person name="Allen A.E."/>
            <person name="Badger J.H."/>
            <person name="Grimwood J."/>
            <person name="Jabbari K."/>
            <person name="Kuo A."/>
            <person name="Maheswari U."/>
            <person name="Martens C."/>
            <person name="Maumus F."/>
            <person name="Otillar R.P."/>
            <person name="Rayko E."/>
            <person name="Salamov A."/>
            <person name="Vandepoele K."/>
            <person name="Beszteri B."/>
            <person name="Gruber A."/>
            <person name="Heijde M."/>
            <person name="Katinka M."/>
            <person name="Mock T."/>
            <person name="Valentin K."/>
            <person name="Verret F."/>
            <person name="Berges J.A."/>
            <person name="Brownlee C."/>
            <person name="Cadoret J.P."/>
            <person name="Chiovitti A."/>
            <person name="Choi C.J."/>
            <person name="Coesel S."/>
            <person name="De Martino A."/>
            <person name="Detter J.C."/>
            <person name="Durkin C."/>
            <person name="Falciatore A."/>
            <person name="Fournet J."/>
            <person name="Haruta M."/>
            <person name="Huysman M.J."/>
            <person name="Jenkins B.D."/>
            <person name="Jiroutova K."/>
            <person name="Jorgensen R.E."/>
            <person name="Joubert Y."/>
            <person name="Kaplan A."/>
            <person name="Kroger N."/>
            <person name="Kroth P.G."/>
            <person name="La Roche J."/>
            <person name="Lindquist E."/>
            <person name="Lommer M."/>
            <person name="Martin-Jezequel V."/>
            <person name="Lopez P.J."/>
            <person name="Lucas S."/>
            <person name="Mangogna M."/>
            <person name="McGinnis K."/>
            <person name="Medlin L.K."/>
            <person name="Montsant A."/>
            <person name="Oudot-Le Secq M.P."/>
            <person name="Napoli C."/>
            <person name="Obornik M."/>
            <person name="Parker M.S."/>
            <person name="Petit J.L."/>
            <person name="Porcel B.M."/>
            <person name="Poulsen N."/>
            <person name="Robison M."/>
            <person name="Rychlewski L."/>
            <person name="Rynearson T.A."/>
            <person name="Schmutz J."/>
            <person name="Shapiro H."/>
            <person name="Siaut M."/>
            <person name="Stanley M."/>
            <person name="Sussman M.R."/>
            <person name="Taylor A.R."/>
            <person name="Vardi A."/>
            <person name="von Dassow P."/>
            <person name="Vyverman W."/>
            <person name="Willis A."/>
            <person name="Wyrwicz L.S."/>
            <person name="Rokhsar D.S."/>
            <person name="Weissenbach J."/>
            <person name="Armbrust E.V."/>
            <person name="Green B.R."/>
            <person name="Van de Peer Y."/>
            <person name="Grigoriev I.V."/>
        </authorList>
    </citation>
    <scope>NUCLEOTIDE SEQUENCE [LARGE SCALE GENOMIC DNA]</scope>
    <source>
        <strain evidence="7 8">CCAP 1055/1</strain>
    </source>
</reference>
<keyword evidence="4" id="KW-0539">Nucleus</keyword>
<dbReference type="GO" id="GO:0005634">
    <property type="term" value="C:nucleus"/>
    <property type="evidence" value="ECO:0007669"/>
    <property type="project" value="TreeGrafter"/>
</dbReference>
<evidence type="ECO:0000256" key="3">
    <source>
        <dbReference type="ARBA" id="ARBA00022833"/>
    </source>
</evidence>
<feature type="region of interest" description="Disordered" evidence="5">
    <location>
        <begin position="473"/>
        <end position="492"/>
    </location>
</feature>
<evidence type="ECO:0000256" key="5">
    <source>
        <dbReference type="SAM" id="MobiDB-lite"/>
    </source>
</evidence>
<feature type="compositionally biased region" description="Basic and acidic residues" evidence="5">
    <location>
        <begin position="1787"/>
        <end position="1796"/>
    </location>
</feature>
<sequence length="1960" mass="220311">MAETPLLHSRLDEIGATSCSSGMSVEASNSDEWVQAIIGRDWEIFWGQSNPDDRKEKATPPTQENMTAVELAETGRSALDIRQHGAELSTTVTRTNTDAAQRDGDANTADVLGDTEGENDGSEHSRCPKDEMELDESDIEHEPDWYDASVVAFNPDDQRFDVQFVGDEAIYRMKLRPEVVRPSAVSWVKRTKAIMQFSEIEASYDAWKLGLPNDTRLPRDREELAAIRASVERDFRPKDAVFPIDLPLDHIEHAAELVVLIRTQISLRRKLVPIVCDSDCSDDEGPTEAYVNYLASCLHELEDCCQWFNQCWTLHRKIFGVLNDNHEEMTRVTPHFLVKECLERGRTILCNIFNMDLSVAGSKRKRLHCIESVDCKGTRRTKRHKKKTVADLRNREGEDDSSGRMLDQELEHVDLLSPEKVKRMILKMTNVSPSWLTQMLGSMLRSLSENIVSPYVKWEQRCQFYLGGRQTLDVESSDGETSGKESDAVGIDDVSTPPNAHAYVNYEDIVASIECTKKDRVLQHIDLSIILANLSEKLCAIVDFESSLWHLIQSVFKDECGENANDKVLEGLRSLSNTAKAIDSPVRNVEPFGRRGSPLNREVIESAILYRLWFLDLNRVEKSRERVDVVDGVVSRMSKLPSLPSRLRCPRGETIDPSKMLSTVAPRVKKLSENYIDFKQLFSKYKSMLEDRTRKPHEPGYLLSAKGILDALNDLQKIQVVSIAEEFLASRLDVLAWMDSAQRVLNSLCPSFDDLSRVHELLVRLMSGRSETRLQITKGLLLNSDIETEVEVFTKADLDLFCDSMVKDIASMYRASASWKEKADTVLATLHSFGNCEVREAGSMQKPSAMVDLKRIEELVREYPSLRVDVEISIRQLRDVLQNCGEWSSAIMSCLSDDSKTFEEYLGSIRNIGNQTRPKGIIMDPTRQALDTLADLLEWYTGLKKEANSFVKRSERLDLLLHEGLHIVRKYSQNFPLPHFEVDIKLALGVMEISRGISKPPKLLMPAKIEAIGAGQALLARMVDVERDKVEESPMLLLLSLLWQSTVDHFLDKTPSREQTLQRALALKTVDPAQYATLNRRDTLNISSQGFYKLVQEGIKMEVECTSALIEAKSLLRDFLTDRKSIRSHLARLKDSLSNLKQRSSREACMNRLVLDKSLEIKMDQCVKQFSWLARALDYPVFQSRDHDVVIDVERRLSWENLVKLYDSIPLEDESMGDFAFVVLSVKELYDAAKSWQEEISRLTMLSLRGGKRRSNASPSQAKLSLTESQDDESSCMIDVTKVIELSEHPILDKITMPREDAVRCMLKNTKRFEVELSSFLGEDHPCPDRAPYPDMDSLVGVNGEFLLFRLTGSQPFRFLKSSISSISAIASNVFANTPGIATFDWIKKAVEWIDLLCDVVKQHPSVFERNEQRLGIDFTSALKLLKEGESIFLDVPDDLRKTLSKHKIYVSTNKEGRLTVKSKKGGAHYAVGTTAIRWCPVLFEALKSDVARTTTWESAINRLSLEFLEFRDQLASAEKLSDIHLLRYHAFHYQLARLVNEGASLVVAPPDGMVASSLKLLENLHSFIGESSNVRVAYQFADEKFNSGQSVVQDRAPLVEALVRRKSISAGSCAELNNNSDNGSFRQAGRQHFATALMKGLEHLGLQVSSDESRTLCALKAEEIERALFDQFQRFVGEQAISPEYKRQARAIKAGIADKGNAKLCGGVLQGDVDPAILVRMSDDELASPQVRQEREHAEKEAKKGVVLVPQSAAGRIVQGNHPSQNSQSKEKLQSPSDLSAVDSAASREDASTIERQKHLQSTTFGTLVKAIVSRQPPPAPPSLAASIAASQLSEMDTTFLLNSSGGDRITLSFGDGSRRFLVGFCAEGAVVDGVDGCLPNTWAEKGRLRISEFSKFVKAKLGSGKWAAAILRLVTFADKEAREFKKFYMEYETKERIAMLSLDETTKAYLVTPKFHEH</sequence>
<evidence type="ECO:0000259" key="6">
    <source>
        <dbReference type="PROSITE" id="PS51321"/>
    </source>
</evidence>
<dbReference type="InterPro" id="IPR036575">
    <property type="entry name" value="TFIIS_cen_dom_sf"/>
</dbReference>
<dbReference type="Gene3D" id="1.10.472.30">
    <property type="entry name" value="Transcription elongation factor S-II, central domain"/>
    <property type="match status" value="1"/>
</dbReference>
<dbReference type="SUPFAM" id="SSF46942">
    <property type="entry name" value="Elongation factor TFIIS domain 2"/>
    <property type="match status" value="1"/>
</dbReference>
<feature type="compositionally biased region" description="Polar residues" evidence="5">
    <location>
        <begin position="1256"/>
        <end position="1268"/>
    </location>
</feature>
<proteinExistence type="predicted"/>
<evidence type="ECO:0000313" key="8">
    <source>
        <dbReference type="Proteomes" id="UP000000759"/>
    </source>
</evidence>
<dbReference type="InterPro" id="IPR003618">
    <property type="entry name" value="TFIIS_cen_dom"/>
</dbReference>
<feature type="compositionally biased region" description="Polar residues" evidence="5">
    <location>
        <begin position="1762"/>
        <end position="1779"/>
    </location>
</feature>
<dbReference type="Pfam" id="PF07500">
    <property type="entry name" value="TFIIS_M"/>
    <property type="match status" value="1"/>
</dbReference>
<keyword evidence="3" id="KW-0862">Zinc</keyword>
<feature type="domain" description="TFIIS central" evidence="6">
    <location>
        <begin position="1626"/>
        <end position="1755"/>
    </location>
</feature>
<evidence type="ECO:0000313" key="7">
    <source>
        <dbReference type="EMBL" id="EEC51319.1"/>
    </source>
</evidence>
<dbReference type="STRING" id="556484.B7FQD8"/>
<accession>B7FQD8</accession>
<dbReference type="GO" id="GO:0008270">
    <property type="term" value="F:zinc ion binding"/>
    <property type="evidence" value="ECO:0007669"/>
    <property type="project" value="UniProtKB-KW"/>
</dbReference>
<dbReference type="OrthoDB" id="44867at2759"/>
<evidence type="ECO:0000256" key="2">
    <source>
        <dbReference type="ARBA" id="ARBA00022771"/>
    </source>
</evidence>
<dbReference type="PaxDb" id="2850-Phatr43029"/>
<dbReference type="Proteomes" id="UP000000759">
    <property type="component" value="Chromosome 1"/>
</dbReference>
<feature type="region of interest" description="Disordered" evidence="5">
    <location>
        <begin position="1759"/>
        <end position="1796"/>
    </location>
</feature>
<dbReference type="GO" id="GO:0006351">
    <property type="term" value="P:DNA-templated transcription"/>
    <property type="evidence" value="ECO:0007669"/>
    <property type="project" value="InterPro"/>
</dbReference>
<feature type="region of interest" description="Disordered" evidence="5">
    <location>
        <begin position="93"/>
        <end position="130"/>
    </location>
</feature>
<dbReference type="KEGG" id="pti:PHATRDRAFT_43029"/>
<gene>
    <name evidence="7" type="ORF">PHATRDRAFT_43029</name>
</gene>
<dbReference type="EMBL" id="CM000605">
    <property type="protein sequence ID" value="EEC51319.1"/>
    <property type="molecule type" value="Genomic_DNA"/>
</dbReference>
<dbReference type="HOGENOM" id="CLU_234246_0_0_1"/>
<feature type="non-terminal residue" evidence="7">
    <location>
        <position position="1960"/>
    </location>
</feature>
<evidence type="ECO:0000256" key="4">
    <source>
        <dbReference type="ARBA" id="ARBA00023242"/>
    </source>
</evidence>
<dbReference type="InParanoid" id="B7FQD8"/>
<name>B7FQD8_PHATC</name>
<feature type="compositionally biased region" description="Basic and acidic residues" evidence="5">
    <location>
        <begin position="121"/>
        <end position="130"/>
    </location>
</feature>
<keyword evidence="2" id="KW-0863">Zinc-finger</keyword>
<protein>
    <recommendedName>
        <fullName evidence="6">TFIIS central domain-containing protein</fullName>
    </recommendedName>
</protein>
<organism evidence="7 8">
    <name type="scientific">Phaeodactylum tricornutum (strain CCAP 1055/1)</name>
    <dbReference type="NCBI Taxonomy" id="556484"/>
    <lineage>
        <taxon>Eukaryota</taxon>
        <taxon>Sar</taxon>
        <taxon>Stramenopiles</taxon>
        <taxon>Ochrophyta</taxon>
        <taxon>Bacillariophyta</taxon>
        <taxon>Bacillariophyceae</taxon>
        <taxon>Bacillariophycidae</taxon>
        <taxon>Naviculales</taxon>
        <taxon>Phaeodactylaceae</taxon>
        <taxon>Phaeodactylum</taxon>
    </lineage>
</organism>
<evidence type="ECO:0000256" key="1">
    <source>
        <dbReference type="ARBA" id="ARBA00022723"/>
    </source>
</evidence>
<reference evidence="8" key="2">
    <citation type="submission" date="2008-08" db="EMBL/GenBank/DDBJ databases">
        <authorList>
            <consortium name="Diatom Consortium"/>
            <person name="Grigoriev I."/>
            <person name="Grimwood J."/>
            <person name="Kuo A."/>
            <person name="Otillar R.P."/>
            <person name="Salamov A."/>
            <person name="Detter J.C."/>
            <person name="Lindquist E."/>
            <person name="Shapiro H."/>
            <person name="Lucas S."/>
            <person name="Glavina del Rio T."/>
            <person name="Pitluck S."/>
            <person name="Rokhsar D."/>
            <person name="Bowler C."/>
        </authorList>
    </citation>
    <scope>GENOME REANNOTATION</scope>
    <source>
        <strain evidence="8">CCAP 1055/1</strain>
    </source>
</reference>